<sequence>MPRVLLEERELKFLSAQLKMVYCRKQVASFYSFSQVTSFFSFSQEDNDDAAHIEAQNLLKNSALAKREQLGNGDKHSAVAAVDTEDNAVYRKLVAQIHGCPDMTTALQAMGQYLMQKPFADYAPEVIDHVNFAQPIKGETWRSWFLCDRDGLVRQLSGGDVEQIYATVVSCLALTGGAEFTAVVLLNEATTILCGLIFNGRYYPLPLSLLAAYEDHADKTELDATAGTDLGKGEKAEAASAEAQLLARVQQHQGSLPVSLCPPEPEGQRYLPPEIMAALERQSNNKLAWMAILSRLYGTGLKVPPEQAVAFLRLNPWFWWKDRKPVFPVRLNPLYAAVNANFLSVRAAYLKPYVDEVIWRPLFELLDGDYVAGKQNTAAAGKSLSALLSERILRQRGKVSCFDAYNADHLLAAYQFGYLLDWLEALEANEQGLDSFEYAKLFEILCVYWRRLWTHFFLKGEQVPVAAIEDENVQAASADHKQLSLRLVSWLWRVANSAKDNSARVYANAMLRLVPRAQWEQEVVALVRRCLVVTNEQGETQCSWLELNEHDAQLGRTLLQEWPNIGKLGTSYE</sequence>
<reference evidence="1" key="2">
    <citation type="submission" date="2021-04" db="EMBL/GenBank/DDBJ databases">
        <authorList>
            <person name="Gilroy R."/>
        </authorList>
    </citation>
    <scope>NUCLEOTIDE SEQUENCE</scope>
    <source>
        <strain evidence="1">378</strain>
    </source>
</reference>
<comment type="caution">
    <text evidence="1">The sequence shown here is derived from an EMBL/GenBank/DDBJ whole genome shotgun (WGS) entry which is preliminary data.</text>
</comment>
<feature type="non-terminal residue" evidence="1">
    <location>
        <position position="573"/>
    </location>
</feature>
<gene>
    <name evidence="1" type="ORF">H9847_05085</name>
</gene>
<name>A0A948TFR3_9GAMM</name>
<dbReference type="AlphaFoldDB" id="A0A948TFR3"/>
<evidence type="ECO:0000313" key="1">
    <source>
        <dbReference type="EMBL" id="MBU3844230.1"/>
    </source>
</evidence>
<evidence type="ECO:0000313" key="2">
    <source>
        <dbReference type="Proteomes" id="UP000733611"/>
    </source>
</evidence>
<reference evidence="1" key="1">
    <citation type="journal article" date="2021" name="PeerJ">
        <title>Extensive microbial diversity within the chicken gut microbiome revealed by metagenomics and culture.</title>
        <authorList>
            <person name="Gilroy R."/>
            <person name="Ravi A."/>
            <person name="Getino M."/>
            <person name="Pursley I."/>
            <person name="Horton D.L."/>
            <person name="Alikhan N.F."/>
            <person name="Baker D."/>
            <person name="Gharbi K."/>
            <person name="Hall N."/>
            <person name="Watson M."/>
            <person name="Adriaenssens E.M."/>
            <person name="Foster-Nyarko E."/>
            <person name="Jarju S."/>
            <person name="Secka A."/>
            <person name="Antonio M."/>
            <person name="Oren A."/>
            <person name="Chaudhuri R.R."/>
            <person name="La Ragione R."/>
            <person name="Hildebrand F."/>
            <person name="Pallen M.J."/>
        </authorList>
    </citation>
    <scope>NUCLEOTIDE SEQUENCE</scope>
    <source>
        <strain evidence="1">378</strain>
    </source>
</reference>
<accession>A0A948TFR3</accession>
<protein>
    <submittedName>
        <fullName evidence="1">Uncharacterized protein</fullName>
    </submittedName>
</protein>
<dbReference type="Proteomes" id="UP000733611">
    <property type="component" value="Unassembled WGS sequence"/>
</dbReference>
<proteinExistence type="predicted"/>
<organism evidence="1 2">
    <name type="scientific">Candidatus Anaerobiospirillum pullicola</name>
    <dbReference type="NCBI Taxonomy" id="2838451"/>
    <lineage>
        <taxon>Bacteria</taxon>
        <taxon>Pseudomonadati</taxon>
        <taxon>Pseudomonadota</taxon>
        <taxon>Gammaproteobacteria</taxon>
        <taxon>Aeromonadales</taxon>
        <taxon>Succinivibrionaceae</taxon>
        <taxon>Anaerobiospirillum</taxon>
    </lineage>
</organism>
<dbReference type="EMBL" id="JAHLFE010000102">
    <property type="protein sequence ID" value="MBU3844230.1"/>
    <property type="molecule type" value="Genomic_DNA"/>
</dbReference>